<feature type="transmembrane region" description="Helical" evidence="2">
    <location>
        <begin position="123"/>
        <end position="146"/>
    </location>
</feature>
<evidence type="ECO:0000313" key="3">
    <source>
        <dbReference type="EMBL" id="ORX80034.1"/>
    </source>
</evidence>
<keyword evidence="4" id="KW-1185">Reference proteome</keyword>
<organism evidence="3 4">
    <name type="scientific">Anaeromyces robustus</name>
    <dbReference type="NCBI Taxonomy" id="1754192"/>
    <lineage>
        <taxon>Eukaryota</taxon>
        <taxon>Fungi</taxon>
        <taxon>Fungi incertae sedis</taxon>
        <taxon>Chytridiomycota</taxon>
        <taxon>Chytridiomycota incertae sedis</taxon>
        <taxon>Neocallimastigomycetes</taxon>
        <taxon>Neocallimastigales</taxon>
        <taxon>Neocallimastigaceae</taxon>
        <taxon>Anaeromyces</taxon>
    </lineage>
</organism>
<comment type="caution">
    <text evidence="3">The sequence shown here is derived from an EMBL/GenBank/DDBJ whole genome shotgun (WGS) entry which is preliminary data.</text>
</comment>
<keyword evidence="2" id="KW-0812">Transmembrane</keyword>
<keyword evidence="1" id="KW-0175">Coiled coil</keyword>
<evidence type="ECO:0000256" key="2">
    <source>
        <dbReference type="SAM" id="Phobius"/>
    </source>
</evidence>
<dbReference type="OrthoDB" id="5597489at2759"/>
<protein>
    <submittedName>
        <fullName evidence="3">Uncharacterized protein</fullName>
    </submittedName>
</protein>
<gene>
    <name evidence="3" type="ORF">BCR32DRAFT_280883</name>
</gene>
<name>A0A1Y1X3Z7_9FUNG</name>
<evidence type="ECO:0000313" key="4">
    <source>
        <dbReference type="Proteomes" id="UP000193944"/>
    </source>
</evidence>
<keyword evidence="2" id="KW-0472">Membrane</keyword>
<dbReference type="PANTHER" id="PTHR37846">
    <property type="entry name" value="YALI0B21296P"/>
    <property type="match status" value="1"/>
</dbReference>
<dbReference type="EMBL" id="MCFG01000157">
    <property type="protein sequence ID" value="ORX80034.1"/>
    <property type="molecule type" value="Genomic_DNA"/>
</dbReference>
<reference evidence="3 4" key="2">
    <citation type="submission" date="2016-08" db="EMBL/GenBank/DDBJ databases">
        <title>Pervasive Adenine N6-methylation of Active Genes in Fungi.</title>
        <authorList>
            <consortium name="DOE Joint Genome Institute"/>
            <person name="Mondo S.J."/>
            <person name="Dannebaum R.O."/>
            <person name="Kuo R.C."/>
            <person name="Labutti K."/>
            <person name="Haridas S."/>
            <person name="Kuo A."/>
            <person name="Salamov A."/>
            <person name="Ahrendt S.R."/>
            <person name="Lipzen A."/>
            <person name="Sullivan W."/>
            <person name="Andreopoulos W.B."/>
            <person name="Clum A."/>
            <person name="Lindquist E."/>
            <person name="Daum C."/>
            <person name="Ramamoorthy G.K."/>
            <person name="Gryganskyi A."/>
            <person name="Culley D."/>
            <person name="Magnuson J.K."/>
            <person name="James T.Y."/>
            <person name="O'Malley M.A."/>
            <person name="Stajich J.E."/>
            <person name="Spatafora J.W."/>
            <person name="Visel A."/>
            <person name="Grigoriev I.V."/>
        </authorList>
    </citation>
    <scope>NUCLEOTIDE SEQUENCE [LARGE SCALE GENOMIC DNA]</scope>
    <source>
        <strain evidence="3 4">S4</strain>
    </source>
</reference>
<proteinExistence type="predicted"/>
<dbReference type="STRING" id="1754192.A0A1Y1X3Z7"/>
<evidence type="ECO:0000256" key="1">
    <source>
        <dbReference type="SAM" id="Coils"/>
    </source>
</evidence>
<feature type="transmembrane region" description="Helical" evidence="2">
    <location>
        <begin position="61"/>
        <end position="83"/>
    </location>
</feature>
<dbReference type="AlphaFoldDB" id="A0A1Y1X3Z7"/>
<keyword evidence="2" id="KW-1133">Transmembrane helix</keyword>
<dbReference type="PANTHER" id="PTHR37846:SF1">
    <property type="entry name" value="DEACETYLASE-LIKE PROTEIN"/>
    <property type="match status" value="1"/>
</dbReference>
<feature type="transmembrane region" description="Helical" evidence="2">
    <location>
        <begin position="98"/>
        <end position="116"/>
    </location>
</feature>
<feature type="coiled-coil region" evidence="1">
    <location>
        <begin position="27"/>
        <end position="58"/>
    </location>
</feature>
<accession>A0A1Y1X3Z7</accession>
<sequence>MSENEKKTNPVLEEYLRKRRNPNQKPLIEIADEKERLLKLKEQKENEVDEVAENIEEEPPYFLQSIIFTIPFSLLYAWLYYLVYFQYNMLDELEYKEIITSTLTIMPAFLMICYVVRRYKKYILLHIILGLIGAASAVYAIHIIFIDERFGKMLNTPGLIVLCIYCVMEANIVIAVLILIPPIIYYFNDGFRTKLSSLE</sequence>
<reference evidence="3 4" key="1">
    <citation type="submission" date="2016-08" db="EMBL/GenBank/DDBJ databases">
        <title>A Parts List for Fungal Cellulosomes Revealed by Comparative Genomics.</title>
        <authorList>
            <consortium name="DOE Joint Genome Institute"/>
            <person name="Haitjema C.H."/>
            <person name="Gilmore S.P."/>
            <person name="Henske J.K."/>
            <person name="Solomon K.V."/>
            <person name="De Groot R."/>
            <person name="Kuo A."/>
            <person name="Mondo S.J."/>
            <person name="Salamov A.A."/>
            <person name="Labutti K."/>
            <person name="Zhao Z."/>
            <person name="Chiniquy J."/>
            <person name="Barry K."/>
            <person name="Brewer H.M."/>
            <person name="Purvine S.O."/>
            <person name="Wright A.T."/>
            <person name="Boxma B."/>
            <person name="Van Alen T."/>
            <person name="Hackstein J.H."/>
            <person name="Baker S.E."/>
            <person name="Grigoriev I.V."/>
            <person name="O'Malley M.A."/>
        </authorList>
    </citation>
    <scope>NUCLEOTIDE SEQUENCE [LARGE SCALE GENOMIC DNA]</scope>
    <source>
        <strain evidence="3 4">S4</strain>
    </source>
</reference>
<feature type="transmembrane region" description="Helical" evidence="2">
    <location>
        <begin position="158"/>
        <end position="187"/>
    </location>
</feature>
<dbReference type="Proteomes" id="UP000193944">
    <property type="component" value="Unassembled WGS sequence"/>
</dbReference>